<dbReference type="SUPFAM" id="SSF161098">
    <property type="entry name" value="MetI-like"/>
    <property type="match status" value="1"/>
</dbReference>
<dbReference type="AlphaFoldDB" id="A0A5C1QST3"/>
<dbReference type="Proteomes" id="UP000324209">
    <property type="component" value="Chromosome"/>
</dbReference>
<reference evidence="9 10" key="1">
    <citation type="submission" date="2019-02" db="EMBL/GenBank/DDBJ databases">
        <title>Complete Genome Sequence and Methylome Analysis of free living Spirochaetas.</title>
        <authorList>
            <person name="Fomenkov A."/>
            <person name="Dubinina G."/>
            <person name="Leshcheva N."/>
            <person name="Mikheeva N."/>
            <person name="Grabovich M."/>
            <person name="Vincze T."/>
            <person name="Roberts R.J."/>
        </authorList>
    </citation>
    <scope>NUCLEOTIDE SEQUENCE [LARGE SCALE GENOMIC DNA]</scope>
    <source>
        <strain evidence="9 10">K2</strain>
    </source>
</reference>
<keyword evidence="10" id="KW-1185">Reference proteome</keyword>
<evidence type="ECO:0000256" key="2">
    <source>
        <dbReference type="ARBA" id="ARBA00022448"/>
    </source>
</evidence>
<dbReference type="Pfam" id="PF12911">
    <property type="entry name" value="OppC_N"/>
    <property type="match status" value="1"/>
</dbReference>
<protein>
    <submittedName>
        <fullName evidence="9">ABC transporter permease</fullName>
    </submittedName>
</protein>
<organism evidence="9 10">
    <name type="scientific">Oceanispirochaeta crateris</name>
    <dbReference type="NCBI Taxonomy" id="2518645"/>
    <lineage>
        <taxon>Bacteria</taxon>
        <taxon>Pseudomonadati</taxon>
        <taxon>Spirochaetota</taxon>
        <taxon>Spirochaetia</taxon>
        <taxon>Spirochaetales</taxon>
        <taxon>Spirochaetaceae</taxon>
        <taxon>Oceanispirochaeta</taxon>
    </lineage>
</organism>
<feature type="transmembrane region" description="Helical" evidence="7">
    <location>
        <begin position="28"/>
        <end position="51"/>
    </location>
</feature>
<gene>
    <name evidence="9" type="ORF">EXM22_17355</name>
</gene>
<evidence type="ECO:0000313" key="9">
    <source>
        <dbReference type="EMBL" id="QEN09666.1"/>
    </source>
</evidence>
<evidence type="ECO:0000256" key="4">
    <source>
        <dbReference type="ARBA" id="ARBA00022692"/>
    </source>
</evidence>
<dbReference type="GO" id="GO:0055085">
    <property type="term" value="P:transmembrane transport"/>
    <property type="evidence" value="ECO:0007669"/>
    <property type="project" value="InterPro"/>
</dbReference>
<evidence type="ECO:0000256" key="7">
    <source>
        <dbReference type="RuleBase" id="RU363032"/>
    </source>
</evidence>
<feature type="transmembrane region" description="Helical" evidence="7">
    <location>
        <begin position="91"/>
        <end position="117"/>
    </location>
</feature>
<proteinExistence type="inferred from homology"/>
<evidence type="ECO:0000313" key="10">
    <source>
        <dbReference type="Proteomes" id="UP000324209"/>
    </source>
</evidence>
<keyword evidence="4 7" id="KW-0812">Transmembrane</keyword>
<evidence type="ECO:0000256" key="1">
    <source>
        <dbReference type="ARBA" id="ARBA00004651"/>
    </source>
</evidence>
<dbReference type="OrthoDB" id="9783218at2"/>
<feature type="transmembrane region" description="Helical" evidence="7">
    <location>
        <begin position="137"/>
        <end position="162"/>
    </location>
</feature>
<dbReference type="RefSeq" id="WP_149487739.1">
    <property type="nucleotide sequence ID" value="NZ_CP036150.1"/>
</dbReference>
<comment type="similarity">
    <text evidence="7">Belongs to the binding-protein-dependent transport system permease family.</text>
</comment>
<keyword evidence="6 7" id="KW-0472">Membrane</keyword>
<keyword evidence="3" id="KW-1003">Cell membrane</keyword>
<evidence type="ECO:0000259" key="8">
    <source>
        <dbReference type="PROSITE" id="PS50928"/>
    </source>
</evidence>
<dbReference type="InterPro" id="IPR050366">
    <property type="entry name" value="BP-dependent_transpt_permease"/>
</dbReference>
<dbReference type="CDD" id="cd06261">
    <property type="entry name" value="TM_PBP2"/>
    <property type="match status" value="1"/>
</dbReference>
<dbReference type="PROSITE" id="PS50928">
    <property type="entry name" value="ABC_TM1"/>
    <property type="match status" value="1"/>
</dbReference>
<dbReference type="Gene3D" id="1.10.3720.10">
    <property type="entry name" value="MetI-like"/>
    <property type="match status" value="1"/>
</dbReference>
<dbReference type="EMBL" id="CP036150">
    <property type="protein sequence ID" value="QEN09666.1"/>
    <property type="molecule type" value="Genomic_DNA"/>
</dbReference>
<keyword evidence="5 7" id="KW-1133">Transmembrane helix</keyword>
<evidence type="ECO:0000256" key="3">
    <source>
        <dbReference type="ARBA" id="ARBA00022475"/>
    </source>
</evidence>
<accession>A0A5C1QST3</accession>
<evidence type="ECO:0000256" key="6">
    <source>
        <dbReference type="ARBA" id="ARBA00023136"/>
    </source>
</evidence>
<dbReference type="InterPro" id="IPR035906">
    <property type="entry name" value="MetI-like_sf"/>
</dbReference>
<comment type="subcellular location">
    <subcellularLocation>
        <location evidence="1 7">Cell membrane</location>
        <topology evidence="1 7">Multi-pass membrane protein</topology>
    </subcellularLocation>
</comment>
<dbReference type="Pfam" id="PF00528">
    <property type="entry name" value="BPD_transp_1"/>
    <property type="match status" value="1"/>
</dbReference>
<dbReference type="InterPro" id="IPR000515">
    <property type="entry name" value="MetI-like"/>
</dbReference>
<name>A0A5C1QST3_9SPIO</name>
<dbReference type="PANTHER" id="PTHR43386:SF1">
    <property type="entry name" value="D,D-DIPEPTIDE TRANSPORT SYSTEM PERMEASE PROTEIN DDPC-RELATED"/>
    <property type="match status" value="1"/>
</dbReference>
<sequence length="291" mass="31584">MNETNGDVLKNETPLIEHWHELKRSKTAMAGLIIILLFIVVGLFAPLLVPMDPLEQNIEMRKTPPMTAGYILGTDDLGRDMLSRLIYGARISMIIGVIAVGIALFFGIIIGMVSAYYGGIVDKIIMRLVDIMLAFPYILLTIVIVAVLGPSLTNAMIAIGISQIPRYTRIVRASVLAEKENDYVLAERALGASDLELMFLSILPNCLAPISVQATLGFGSAILESAGLSFLGLGAQPPTPEWGLMIASSKEFVTNAWWIVTFPGIATLLAVLGFNLLGDGLRDILDPRMRD</sequence>
<dbReference type="GO" id="GO:0005886">
    <property type="term" value="C:plasma membrane"/>
    <property type="evidence" value="ECO:0007669"/>
    <property type="project" value="UniProtKB-SubCell"/>
</dbReference>
<evidence type="ECO:0000256" key="5">
    <source>
        <dbReference type="ARBA" id="ARBA00022989"/>
    </source>
</evidence>
<dbReference type="InterPro" id="IPR025966">
    <property type="entry name" value="OppC_N"/>
</dbReference>
<feature type="domain" description="ABC transmembrane type-1" evidence="8">
    <location>
        <begin position="89"/>
        <end position="278"/>
    </location>
</feature>
<keyword evidence="2 7" id="KW-0813">Transport</keyword>
<feature type="transmembrane region" description="Helical" evidence="7">
    <location>
        <begin position="256"/>
        <end position="278"/>
    </location>
</feature>
<dbReference type="KEGG" id="ock:EXM22_17355"/>
<dbReference type="PANTHER" id="PTHR43386">
    <property type="entry name" value="OLIGOPEPTIDE TRANSPORT SYSTEM PERMEASE PROTEIN APPC"/>
    <property type="match status" value="1"/>
</dbReference>